<sequence>RRSWSQTRRHPYDKRGLALHCEMWKAKLEPDAIMIAFRPCSRTPPRLPRDPSPRRADVVDGVHRSALVSYNAGISACEKGGQWQPALALLSEMWEAKLEPDVISYNAGISACEKGEQWQRALALLSETREAKLEPDSVTTLGSARARRAGSGTLGSARARRASSGSGRWRC</sequence>
<dbReference type="PANTHER" id="PTHR47447">
    <property type="entry name" value="OS03G0856100 PROTEIN"/>
    <property type="match status" value="1"/>
</dbReference>
<dbReference type="PROSITE" id="PS51375">
    <property type="entry name" value="PPR"/>
    <property type="match status" value="2"/>
</dbReference>
<evidence type="ECO:0000256" key="3">
    <source>
        <dbReference type="SAM" id="MobiDB-lite"/>
    </source>
</evidence>
<evidence type="ECO:0000256" key="2">
    <source>
        <dbReference type="PROSITE-ProRule" id="PRU00708"/>
    </source>
</evidence>
<dbReference type="Proteomes" id="UP001189429">
    <property type="component" value="Unassembled WGS sequence"/>
</dbReference>
<comment type="caution">
    <text evidence="4">The sequence shown here is derived from an EMBL/GenBank/DDBJ whole genome shotgun (WGS) entry which is preliminary data.</text>
</comment>
<feature type="non-terminal residue" evidence="4">
    <location>
        <position position="1"/>
    </location>
</feature>
<dbReference type="PANTHER" id="PTHR47447:SF17">
    <property type="entry name" value="OS12G0638900 PROTEIN"/>
    <property type="match status" value="1"/>
</dbReference>
<feature type="repeat" description="PPR" evidence="2">
    <location>
        <begin position="101"/>
        <end position="135"/>
    </location>
</feature>
<name>A0ABN9YFI7_9DINO</name>
<accession>A0ABN9YFI7</accession>
<dbReference type="InterPro" id="IPR011990">
    <property type="entry name" value="TPR-like_helical_dom_sf"/>
</dbReference>
<keyword evidence="1" id="KW-0677">Repeat</keyword>
<dbReference type="EMBL" id="CAUYUJ010022372">
    <property type="protein sequence ID" value="CAK0910330.1"/>
    <property type="molecule type" value="Genomic_DNA"/>
</dbReference>
<feature type="compositionally biased region" description="Low complexity" evidence="3">
    <location>
        <begin position="139"/>
        <end position="171"/>
    </location>
</feature>
<evidence type="ECO:0000313" key="4">
    <source>
        <dbReference type="EMBL" id="CAK0910330.1"/>
    </source>
</evidence>
<gene>
    <name evidence="4" type="ORF">PCOR1329_LOCUS84533</name>
</gene>
<organism evidence="4 5">
    <name type="scientific">Prorocentrum cordatum</name>
    <dbReference type="NCBI Taxonomy" id="2364126"/>
    <lineage>
        <taxon>Eukaryota</taxon>
        <taxon>Sar</taxon>
        <taxon>Alveolata</taxon>
        <taxon>Dinophyceae</taxon>
        <taxon>Prorocentrales</taxon>
        <taxon>Prorocentraceae</taxon>
        <taxon>Prorocentrum</taxon>
    </lineage>
</organism>
<reference evidence="4" key="1">
    <citation type="submission" date="2023-10" db="EMBL/GenBank/DDBJ databases">
        <authorList>
            <person name="Chen Y."/>
            <person name="Shah S."/>
            <person name="Dougan E. K."/>
            <person name="Thang M."/>
            <person name="Chan C."/>
        </authorList>
    </citation>
    <scope>NUCLEOTIDE SEQUENCE [LARGE SCALE GENOMIC DNA]</scope>
</reference>
<proteinExistence type="predicted"/>
<dbReference type="NCBIfam" id="TIGR00756">
    <property type="entry name" value="PPR"/>
    <property type="match status" value="1"/>
</dbReference>
<evidence type="ECO:0000256" key="1">
    <source>
        <dbReference type="ARBA" id="ARBA00022737"/>
    </source>
</evidence>
<dbReference type="Gene3D" id="1.25.40.10">
    <property type="entry name" value="Tetratricopeptide repeat domain"/>
    <property type="match status" value="1"/>
</dbReference>
<dbReference type="InterPro" id="IPR002885">
    <property type="entry name" value="PPR_rpt"/>
</dbReference>
<evidence type="ECO:0000313" key="5">
    <source>
        <dbReference type="Proteomes" id="UP001189429"/>
    </source>
</evidence>
<protein>
    <submittedName>
        <fullName evidence="4">Uncharacterized protein</fullName>
    </submittedName>
</protein>
<feature type="repeat" description="PPR" evidence="2">
    <location>
        <begin position="66"/>
        <end position="100"/>
    </location>
</feature>
<dbReference type="Pfam" id="PF13041">
    <property type="entry name" value="PPR_2"/>
    <property type="match status" value="1"/>
</dbReference>
<keyword evidence="5" id="KW-1185">Reference proteome</keyword>
<feature type="region of interest" description="Disordered" evidence="3">
    <location>
        <begin position="136"/>
        <end position="171"/>
    </location>
</feature>